<dbReference type="PANTHER" id="PTHR14097:SF9">
    <property type="entry name" value="EPIMERASE, PUTATIVE (AFU_ORTHOLOGUE AFUA_8G07320)-RELATED"/>
    <property type="match status" value="1"/>
</dbReference>
<keyword evidence="2" id="KW-1185">Reference proteome</keyword>
<proteinExistence type="predicted"/>
<name>A0ABQ0L4A5_MYCCL</name>
<accession>A0ABQ0L4A5</accession>
<dbReference type="PANTHER" id="PTHR14097">
    <property type="entry name" value="OXIDOREDUCTASE HTATIP2"/>
    <property type="match status" value="1"/>
</dbReference>
<dbReference type="Proteomes" id="UP000815677">
    <property type="component" value="Unassembled WGS sequence"/>
</dbReference>
<dbReference type="InterPro" id="IPR036291">
    <property type="entry name" value="NAD(P)-bd_dom_sf"/>
</dbReference>
<gene>
    <name evidence="1" type="ORF">MCHLO_03297</name>
</gene>
<organism evidence="1 2">
    <name type="scientific">Mycena chlorophos</name>
    <name type="common">Agaric fungus</name>
    <name type="synonym">Agaricus chlorophos</name>
    <dbReference type="NCBI Taxonomy" id="658473"/>
    <lineage>
        <taxon>Eukaryota</taxon>
        <taxon>Fungi</taxon>
        <taxon>Dikarya</taxon>
        <taxon>Basidiomycota</taxon>
        <taxon>Agaricomycotina</taxon>
        <taxon>Agaricomycetes</taxon>
        <taxon>Agaricomycetidae</taxon>
        <taxon>Agaricales</taxon>
        <taxon>Marasmiineae</taxon>
        <taxon>Mycenaceae</taxon>
        <taxon>Mycena</taxon>
    </lineage>
</organism>
<dbReference type="SUPFAM" id="SSF51735">
    <property type="entry name" value="NAD(P)-binding Rossmann-fold domains"/>
    <property type="match status" value="1"/>
</dbReference>
<reference evidence="1" key="1">
    <citation type="submission" date="2014-09" db="EMBL/GenBank/DDBJ databases">
        <title>Genome sequence of the luminous mushroom Mycena chlorophos for searching fungal bioluminescence genes.</title>
        <authorList>
            <person name="Tanaka Y."/>
            <person name="Kasuga D."/>
            <person name="Oba Y."/>
            <person name="Hase S."/>
            <person name="Sato K."/>
            <person name="Oba Y."/>
            <person name="Sakakibara Y."/>
        </authorList>
    </citation>
    <scope>NUCLEOTIDE SEQUENCE</scope>
</reference>
<dbReference type="Gene3D" id="3.40.50.720">
    <property type="entry name" value="NAD(P)-binding Rossmann-like Domain"/>
    <property type="match status" value="1"/>
</dbReference>
<sequence length="230" mass="24928">MSLKIILTGATGLVGGEVLAQCRRNPDISSIVVLTRRPLPGAVSADPKVKQIIMKDFKVYPDDTKRELEGADACVWALGARIAVPEVEIDYPLALARTIVASRPSASTKPFRYIYCSGVAAERDQTKSLWFSQTVRRTKGRAESSMLDFATAQGDGVWETYVVKPGMITRPGGDGLKRLVSDALVGSVRVDELAAMMVEVVSGGAPKGKDTFLNAEIVDMGREVLAKREW</sequence>
<evidence type="ECO:0000313" key="1">
    <source>
        <dbReference type="EMBL" id="GAT45735.1"/>
    </source>
</evidence>
<protein>
    <recommendedName>
        <fullName evidence="3">NAD(P)-binding domain-containing protein</fullName>
    </recommendedName>
</protein>
<evidence type="ECO:0000313" key="2">
    <source>
        <dbReference type="Proteomes" id="UP000815677"/>
    </source>
</evidence>
<dbReference type="EMBL" id="DF841693">
    <property type="protein sequence ID" value="GAT45735.1"/>
    <property type="molecule type" value="Genomic_DNA"/>
</dbReference>
<evidence type="ECO:0008006" key="3">
    <source>
        <dbReference type="Google" id="ProtNLM"/>
    </source>
</evidence>